<dbReference type="Proteomes" id="UP000053259">
    <property type="component" value="Unassembled WGS sequence"/>
</dbReference>
<sequence>MVSENTVNFASRELQIGKRGDATQVKIKSEDEKIYTTQIKKIWNRQSGAQGHCCDPAKLRGGETGLIGTRSSPYRIHVDGDRDRVADEQRFKVPLTVSM</sequence>
<dbReference type="RefSeq" id="XP_016215834.1">
    <property type="nucleotide sequence ID" value="XM_016356311.1"/>
</dbReference>
<reference evidence="1 2" key="1">
    <citation type="submission" date="2015-01" db="EMBL/GenBank/DDBJ databases">
        <title>The Genome Sequence of Ochroconis gallopava CBS43764.</title>
        <authorList>
            <consortium name="The Broad Institute Genomics Platform"/>
            <person name="Cuomo C."/>
            <person name="de Hoog S."/>
            <person name="Gorbushina A."/>
            <person name="Stielow B."/>
            <person name="Teixiera M."/>
            <person name="Abouelleil A."/>
            <person name="Chapman S.B."/>
            <person name="Priest M."/>
            <person name="Young S.K."/>
            <person name="Wortman J."/>
            <person name="Nusbaum C."/>
            <person name="Birren B."/>
        </authorList>
    </citation>
    <scope>NUCLEOTIDE SEQUENCE [LARGE SCALE GENOMIC DNA]</scope>
    <source>
        <strain evidence="1 2">CBS 43764</strain>
    </source>
</reference>
<gene>
    <name evidence="1" type="ORF">PV09_03150</name>
</gene>
<dbReference type="GeneID" id="27311123"/>
<evidence type="ECO:0000313" key="2">
    <source>
        <dbReference type="Proteomes" id="UP000053259"/>
    </source>
</evidence>
<dbReference type="VEuPathDB" id="FungiDB:PV09_03150"/>
<accession>A0A0D2AHD9</accession>
<organism evidence="1 2">
    <name type="scientific">Verruconis gallopava</name>
    <dbReference type="NCBI Taxonomy" id="253628"/>
    <lineage>
        <taxon>Eukaryota</taxon>
        <taxon>Fungi</taxon>
        <taxon>Dikarya</taxon>
        <taxon>Ascomycota</taxon>
        <taxon>Pezizomycotina</taxon>
        <taxon>Dothideomycetes</taxon>
        <taxon>Pleosporomycetidae</taxon>
        <taxon>Venturiales</taxon>
        <taxon>Sympoventuriaceae</taxon>
        <taxon>Verruconis</taxon>
    </lineage>
</organism>
<dbReference type="EMBL" id="KN847536">
    <property type="protein sequence ID" value="KIW05965.1"/>
    <property type="molecule type" value="Genomic_DNA"/>
</dbReference>
<protein>
    <submittedName>
        <fullName evidence="1">Uncharacterized protein</fullName>
    </submittedName>
</protein>
<proteinExistence type="predicted"/>
<name>A0A0D2AHD9_9PEZI</name>
<keyword evidence="2" id="KW-1185">Reference proteome</keyword>
<dbReference type="HOGENOM" id="CLU_2322165_0_0_1"/>
<dbReference type="InParanoid" id="A0A0D2AHD9"/>
<evidence type="ECO:0000313" key="1">
    <source>
        <dbReference type="EMBL" id="KIW05965.1"/>
    </source>
</evidence>
<dbReference type="AlphaFoldDB" id="A0A0D2AHD9"/>